<evidence type="ECO:0000256" key="7">
    <source>
        <dbReference type="ARBA" id="ARBA00022490"/>
    </source>
</evidence>
<dbReference type="PANTHER" id="PTHR28262:SF1">
    <property type="entry name" value="DASH COMPLEX SUBUNIT SPC19"/>
    <property type="match status" value="1"/>
</dbReference>
<protein>
    <recommendedName>
        <fullName evidence="5">DASH complex subunit SPC19</fullName>
    </recommendedName>
    <alternativeName>
        <fullName evidence="12">Outer kinetochore protein SPC19</fullName>
    </alternativeName>
</protein>
<dbReference type="EMBL" id="ML996089">
    <property type="protein sequence ID" value="KAF2150437.1"/>
    <property type="molecule type" value="Genomic_DNA"/>
</dbReference>
<dbReference type="OrthoDB" id="3361333at2759"/>
<comment type="subcellular location">
    <subcellularLocation>
        <location evidence="3">Chromosome</location>
        <location evidence="3">Centromere</location>
        <location evidence="3">Kinetochore</location>
    </subcellularLocation>
    <subcellularLocation>
        <location evidence="2">Cytoplasm</location>
        <location evidence="2">Cytoskeleton</location>
        <location evidence="2">Spindle</location>
    </subcellularLocation>
    <subcellularLocation>
        <location evidence="1">Nucleus</location>
    </subcellularLocation>
</comment>
<evidence type="ECO:0000313" key="14">
    <source>
        <dbReference type="Proteomes" id="UP000799439"/>
    </source>
</evidence>
<dbReference type="GO" id="GO:0042729">
    <property type="term" value="C:DASH complex"/>
    <property type="evidence" value="ECO:0007669"/>
    <property type="project" value="InterPro"/>
</dbReference>
<keyword evidence="7" id="KW-0963">Cytoplasm</keyword>
<keyword evidence="14" id="KW-1185">Reference proteome</keyword>
<dbReference type="GO" id="GO:0008608">
    <property type="term" value="P:attachment of spindle microtubules to kinetochore"/>
    <property type="evidence" value="ECO:0007669"/>
    <property type="project" value="InterPro"/>
</dbReference>
<proteinExistence type="inferred from homology"/>
<name>A0A9P4IZ27_9PEZI</name>
<evidence type="ECO:0000256" key="12">
    <source>
        <dbReference type="ARBA" id="ARBA00032583"/>
    </source>
</evidence>
<keyword evidence="11" id="KW-0137">Centromere</keyword>
<dbReference type="Pfam" id="PF08287">
    <property type="entry name" value="DASH_Spc19"/>
    <property type="match status" value="1"/>
</dbReference>
<gene>
    <name evidence="13" type="ORF">K461DRAFT_269892</name>
</gene>
<evidence type="ECO:0000256" key="4">
    <source>
        <dbReference type="ARBA" id="ARBA00008952"/>
    </source>
</evidence>
<evidence type="ECO:0000256" key="9">
    <source>
        <dbReference type="ARBA" id="ARBA00023212"/>
    </source>
</evidence>
<evidence type="ECO:0000256" key="11">
    <source>
        <dbReference type="ARBA" id="ARBA00023328"/>
    </source>
</evidence>
<comment type="similarity">
    <text evidence="4">Belongs to the DASH complex SPC19 family.</text>
</comment>
<evidence type="ECO:0000256" key="8">
    <source>
        <dbReference type="ARBA" id="ARBA00022838"/>
    </source>
</evidence>
<dbReference type="AlphaFoldDB" id="A0A9P4IZ27"/>
<sequence length="174" mass="18738">MSTTAATLESCVASLRSSMQLLESSINILETGVSDLPRLSTVLQTTRHFELVSEADLQSAQSSLTAEIAPEVSSLLARVNTYLDALARREKSLIAKAELQEGRLSRASIGANRASGYGGNASAGKGEALTGLQTVKAQQLRQKKERLSYAVGRLELQAGQRERQLRKSMAFQGE</sequence>
<evidence type="ECO:0000256" key="3">
    <source>
        <dbReference type="ARBA" id="ARBA00004629"/>
    </source>
</evidence>
<accession>A0A9P4IZ27</accession>
<keyword evidence="8" id="KW-0995">Kinetochore</keyword>
<evidence type="ECO:0000256" key="5">
    <source>
        <dbReference type="ARBA" id="ARBA00016329"/>
    </source>
</evidence>
<keyword evidence="6" id="KW-0158">Chromosome</keyword>
<evidence type="ECO:0000256" key="2">
    <source>
        <dbReference type="ARBA" id="ARBA00004186"/>
    </source>
</evidence>
<evidence type="ECO:0000256" key="6">
    <source>
        <dbReference type="ARBA" id="ARBA00022454"/>
    </source>
</evidence>
<comment type="caution">
    <text evidence="13">The sequence shown here is derived from an EMBL/GenBank/DDBJ whole genome shotgun (WGS) entry which is preliminary data.</text>
</comment>
<dbReference type="GO" id="GO:0005876">
    <property type="term" value="C:spindle microtubule"/>
    <property type="evidence" value="ECO:0007669"/>
    <property type="project" value="InterPro"/>
</dbReference>
<keyword evidence="9" id="KW-0206">Cytoskeleton</keyword>
<keyword evidence="10" id="KW-0539">Nucleus</keyword>
<dbReference type="InterPro" id="IPR013251">
    <property type="entry name" value="DASH_Spc19"/>
</dbReference>
<reference evidence="13" key="1">
    <citation type="journal article" date="2020" name="Stud. Mycol.">
        <title>101 Dothideomycetes genomes: a test case for predicting lifestyles and emergence of pathogens.</title>
        <authorList>
            <person name="Haridas S."/>
            <person name="Albert R."/>
            <person name="Binder M."/>
            <person name="Bloem J."/>
            <person name="Labutti K."/>
            <person name="Salamov A."/>
            <person name="Andreopoulos B."/>
            <person name="Baker S."/>
            <person name="Barry K."/>
            <person name="Bills G."/>
            <person name="Bluhm B."/>
            <person name="Cannon C."/>
            <person name="Castanera R."/>
            <person name="Culley D."/>
            <person name="Daum C."/>
            <person name="Ezra D."/>
            <person name="Gonzalez J."/>
            <person name="Henrissat B."/>
            <person name="Kuo A."/>
            <person name="Liang C."/>
            <person name="Lipzen A."/>
            <person name="Lutzoni F."/>
            <person name="Magnuson J."/>
            <person name="Mondo S."/>
            <person name="Nolan M."/>
            <person name="Ohm R."/>
            <person name="Pangilinan J."/>
            <person name="Park H.-J."/>
            <person name="Ramirez L."/>
            <person name="Alfaro M."/>
            <person name="Sun H."/>
            <person name="Tritt A."/>
            <person name="Yoshinaga Y."/>
            <person name="Zwiers L.-H."/>
            <person name="Turgeon B."/>
            <person name="Goodwin S."/>
            <person name="Spatafora J."/>
            <person name="Crous P."/>
            <person name="Grigoriev I."/>
        </authorList>
    </citation>
    <scope>NUCLEOTIDE SEQUENCE</scope>
    <source>
        <strain evidence="13">CBS 260.36</strain>
    </source>
</reference>
<evidence type="ECO:0000256" key="10">
    <source>
        <dbReference type="ARBA" id="ARBA00023242"/>
    </source>
</evidence>
<dbReference type="PANTHER" id="PTHR28262">
    <property type="entry name" value="DASH COMPLEX SUBUNIT SPC19"/>
    <property type="match status" value="1"/>
</dbReference>
<organism evidence="13 14">
    <name type="scientific">Myriangium duriaei CBS 260.36</name>
    <dbReference type="NCBI Taxonomy" id="1168546"/>
    <lineage>
        <taxon>Eukaryota</taxon>
        <taxon>Fungi</taxon>
        <taxon>Dikarya</taxon>
        <taxon>Ascomycota</taxon>
        <taxon>Pezizomycotina</taxon>
        <taxon>Dothideomycetes</taxon>
        <taxon>Dothideomycetidae</taxon>
        <taxon>Myriangiales</taxon>
        <taxon>Myriangiaceae</taxon>
        <taxon>Myriangium</taxon>
    </lineage>
</organism>
<dbReference type="Proteomes" id="UP000799439">
    <property type="component" value="Unassembled WGS sequence"/>
</dbReference>
<evidence type="ECO:0000256" key="1">
    <source>
        <dbReference type="ARBA" id="ARBA00004123"/>
    </source>
</evidence>
<evidence type="ECO:0000313" key="13">
    <source>
        <dbReference type="EMBL" id="KAF2150437.1"/>
    </source>
</evidence>